<evidence type="ECO:0000313" key="3">
    <source>
        <dbReference type="Proteomes" id="UP000016519"/>
    </source>
</evidence>
<name>U1QWT2_9BIFI</name>
<dbReference type="STRING" id="419015.HMPREF3214_00076"/>
<dbReference type="EMBL" id="AWSI01000009">
    <property type="protein sequence ID" value="ERH31840.1"/>
    <property type="molecule type" value="Genomic_DNA"/>
</dbReference>
<keyword evidence="3" id="KW-1185">Reference proteome</keyword>
<proteinExistence type="predicted"/>
<dbReference type="HOGENOM" id="CLU_911004_0_0_11"/>
<feature type="coiled-coil region" evidence="1">
    <location>
        <begin position="244"/>
        <end position="278"/>
    </location>
</feature>
<gene>
    <name evidence="2" type="ORF">HMPREF9244_00278</name>
</gene>
<accession>U1QWT2</accession>
<evidence type="ECO:0000256" key="1">
    <source>
        <dbReference type="SAM" id="Coils"/>
    </source>
</evidence>
<dbReference type="RefSeq" id="WP_021617430.1">
    <property type="nucleotide sequence ID" value="NZ_KE952640.1"/>
</dbReference>
<organism evidence="2 3">
    <name type="scientific">Alloscardovia omnicolens F0580</name>
    <dbReference type="NCBI Taxonomy" id="1321816"/>
    <lineage>
        <taxon>Bacteria</taxon>
        <taxon>Bacillati</taxon>
        <taxon>Actinomycetota</taxon>
        <taxon>Actinomycetes</taxon>
        <taxon>Bifidobacteriales</taxon>
        <taxon>Bifidobacteriaceae</taxon>
        <taxon>Alloscardovia</taxon>
    </lineage>
</organism>
<keyword evidence="1" id="KW-0175">Coiled coil</keyword>
<dbReference type="PATRIC" id="fig|1321816.3.peg.235"/>
<sequence length="305" mass="34978">MSVNISKVPSSSPNFNTEAAKKIKDLFPEVVADGKIDFEALKTLLDPGLEGERERFDLFWPGKTQAIRAAQQPTTATLKPDFKNSKNWDTTQNVFIEGDNPEVLKILQKHYYGKIKMIYIEIAFTMSAGKEDLKESYLLMAGFLDDGTVLDAEQMRDLLDLTCVQERITAVPEDGFSELVDKQISDLSNDVQERNAVFYLQQEELIEAARLDLKATFDAKIREFHAKENTASKAARKASDAMEKLRLTREARHWQNKAEQADDEYRQERNRLHAKSEKFLNKVEKSLQAKHEVRDLFTISWDVEP</sequence>
<dbReference type="Proteomes" id="UP000016519">
    <property type="component" value="Unassembled WGS sequence"/>
</dbReference>
<protein>
    <submittedName>
        <fullName evidence="2">Uncharacterized protein</fullName>
    </submittedName>
</protein>
<reference evidence="2 3" key="1">
    <citation type="submission" date="2013-08" db="EMBL/GenBank/DDBJ databases">
        <authorList>
            <person name="Weinstock G."/>
            <person name="Sodergren E."/>
            <person name="Wylie T."/>
            <person name="Fulton L."/>
            <person name="Fulton R."/>
            <person name="Fronick C."/>
            <person name="O'Laughlin M."/>
            <person name="Godfrey J."/>
            <person name="Miner T."/>
            <person name="Herter B."/>
            <person name="Appelbaum E."/>
            <person name="Cordes M."/>
            <person name="Lek S."/>
            <person name="Wollam A."/>
            <person name="Pepin K.H."/>
            <person name="Palsikar V.B."/>
            <person name="Mitreva M."/>
            <person name="Wilson R.K."/>
        </authorList>
    </citation>
    <scope>NUCLEOTIDE SEQUENCE [LARGE SCALE GENOMIC DNA]</scope>
    <source>
        <strain evidence="2 3">F0580</strain>
    </source>
</reference>
<dbReference type="AlphaFoldDB" id="U1QWT2"/>
<evidence type="ECO:0000313" key="2">
    <source>
        <dbReference type="EMBL" id="ERH31840.1"/>
    </source>
</evidence>
<comment type="caution">
    <text evidence="2">The sequence shown here is derived from an EMBL/GenBank/DDBJ whole genome shotgun (WGS) entry which is preliminary data.</text>
</comment>